<dbReference type="PANTHER" id="PTHR46623">
    <property type="entry name" value="CARBOXYMETHYLENEBUTENOLIDASE-RELATED"/>
    <property type="match status" value="1"/>
</dbReference>
<gene>
    <name evidence="2" type="ORF">H839_09203</name>
</gene>
<protein>
    <submittedName>
        <fullName evidence="2">Dienelactone hydrolase family protein</fullName>
    </submittedName>
</protein>
<proteinExistence type="predicted"/>
<evidence type="ECO:0000313" key="2">
    <source>
        <dbReference type="EMBL" id="EZP76761.1"/>
    </source>
</evidence>
<dbReference type="Gene3D" id="3.40.50.1820">
    <property type="entry name" value="alpha/beta hydrolase"/>
    <property type="match status" value="1"/>
</dbReference>
<name>A0ABC9VEJ9_9BACL</name>
<dbReference type="AlphaFoldDB" id="A0ABC9VEJ9"/>
<keyword evidence="3" id="KW-1185">Reference proteome</keyword>
<dbReference type="EMBL" id="AOTZ01000005">
    <property type="protein sequence ID" value="EZP76761.1"/>
    <property type="molecule type" value="Genomic_DNA"/>
</dbReference>
<organism evidence="2 3">
    <name type="scientific">Parageobacillus genomosp. 1</name>
    <dbReference type="NCBI Taxonomy" id="1295642"/>
    <lineage>
        <taxon>Bacteria</taxon>
        <taxon>Bacillati</taxon>
        <taxon>Bacillota</taxon>
        <taxon>Bacilli</taxon>
        <taxon>Bacillales</taxon>
        <taxon>Anoxybacillaceae</taxon>
        <taxon>Parageobacillus</taxon>
    </lineage>
</organism>
<keyword evidence="2" id="KW-0378">Hydrolase</keyword>
<sequence length="161" mass="18462">MLEREAFDDTQEQEAYYYFMKNIGFNQASSIIHRLLEDVRHQYEKIVLVGFSVGATIAWLCSEEELVDGIVGYYGSRIRDYVSLSPQCPALLFFPQSEASFDVSELVETLRDKTNVEVHQLEGKHGFSNPYSPAYHKQSAVAAFHKMMCFIQKCRGESNRS</sequence>
<feature type="domain" description="Dienelactone hydrolase" evidence="1">
    <location>
        <begin position="4"/>
        <end position="153"/>
    </location>
</feature>
<comment type="caution">
    <text evidence="2">The sequence shown here is derived from an EMBL/GenBank/DDBJ whole genome shotgun (WGS) entry which is preliminary data.</text>
</comment>
<dbReference type="GO" id="GO:0016787">
    <property type="term" value="F:hydrolase activity"/>
    <property type="evidence" value="ECO:0007669"/>
    <property type="project" value="UniProtKB-KW"/>
</dbReference>
<dbReference type="InterPro" id="IPR029058">
    <property type="entry name" value="AB_hydrolase_fold"/>
</dbReference>
<evidence type="ECO:0000259" key="1">
    <source>
        <dbReference type="Pfam" id="PF01738"/>
    </source>
</evidence>
<dbReference type="Proteomes" id="UP000023566">
    <property type="component" value="Chromosome"/>
</dbReference>
<dbReference type="InterPro" id="IPR002925">
    <property type="entry name" value="Dienelactn_hydro"/>
</dbReference>
<dbReference type="InterPro" id="IPR051049">
    <property type="entry name" value="Dienelactone_hydrolase-like"/>
</dbReference>
<dbReference type="PANTHER" id="PTHR46623:SF6">
    <property type="entry name" value="ALPHA_BETA-HYDROLASES SUPERFAMILY PROTEIN"/>
    <property type="match status" value="1"/>
</dbReference>
<reference evidence="2 3" key="1">
    <citation type="journal article" date="2014" name="Appl. Microbiol. Biotechnol.">
        <title>Transformable facultative thermophile Geobacillus stearothermophilus NUB3621 as a host strain for metabolic engineering.</title>
        <authorList>
            <person name="Blanchard K."/>
            <person name="Robic S."/>
            <person name="Matsumura I."/>
        </authorList>
    </citation>
    <scope>NUCLEOTIDE SEQUENCE [LARGE SCALE GENOMIC DNA]</scope>
    <source>
        <strain evidence="2 3">NUB3621</strain>
    </source>
</reference>
<dbReference type="Pfam" id="PF01738">
    <property type="entry name" value="DLH"/>
    <property type="match status" value="1"/>
</dbReference>
<evidence type="ECO:0000313" key="3">
    <source>
        <dbReference type="Proteomes" id="UP000023566"/>
    </source>
</evidence>
<accession>A0ABC9VEJ9</accession>
<dbReference type="SUPFAM" id="SSF53474">
    <property type="entry name" value="alpha/beta-Hydrolases"/>
    <property type="match status" value="1"/>
</dbReference>